<evidence type="ECO:0000313" key="1">
    <source>
        <dbReference type="EMBL" id="GMG24820.1"/>
    </source>
</evidence>
<reference evidence="1" key="1">
    <citation type="submission" date="2023-04" db="EMBL/GenBank/DDBJ databases">
        <title>Aspergillus oryzae NBRC 4228.</title>
        <authorList>
            <person name="Ichikawa N."/>
            <person name="Sato H."/>
            <person name="Tonouchi N."/>
        </authorList>
    </citation>
    <scope>NUCLEOTIDE SEQUENCE</scope>
    <source>
        <strain evidence="1">NBRC 4228</strain>
    </source>
</reference>
<accession>A0AAN4Y9S0</accession>
<comment type="caution">
    <text evidence="1">The sequence shown here is derived from an EMBL/GenBank/DDBJ whole genome shotgun (WGS) entry which is preliminary data.</text>
</comment>
<evidence type="ECO:0000313" key="2">
    <source>
        <dbReference type="Proteomes" id="UP001165205"/>
    </source>
</evidence>
<name>A0AAN4Y9S0_ASPOZ</name>
<proteinExistence type="predicted"/>
<dbReference type="AlphaFoldDB" id="A0AAN4Y9S0"/>
<protein>
    <submittedName>
        <fullName evidence="1">Unnamed protein product</fullName>
    </submittedName>
</protein>
<gene>
    <name evidence="1" type="ORF">Aory04_000198700</name>
</gene>
<organism evidence="1 2">
    <name type="scientific">Aspergillus oryzae</name>
    <name type="common">Yellow koji mold</name>
    <dbReference type="NCBI Taxonomy" id="5062"/>
    <lineage>
        <taxon>Eukaryota</taxon>
        <taxon>Fungi</taxon>
        <taxon>Dikarya</taxon>
        <taxon>Ascomycota</taxon>
        <taxon>Pezizomycotina</taxon>
        <taxon>Eurotiomycetes</taxon>
        <taxon>Eurotiomycetidae</taxon>
        <taxon>Eurotiales</taxon>
        <taxon>Aspergillaceae</taxon>
        <taxon>Aspergillus</taxon>
        <taxon>Aspergillus subgen. Circumdati</taxon>
    </lineage>
</organism>
<dbReference type="Proteomes" id="UP001165205">
    <property type="component" value="Unassembled WGS sequence"/>
</dbReference>
<sequence length="101" mass="10890">MQSVDISGPLAGDDFVSEREVGKLGYDAIVSERPTERTYTNTAIDAMAGILSRINPESMLFADTDKPLDIISINAGHKIPGYTLVFMKVKVKGADRVGVGF</sequence>
<dbReference type="EMBL" id="BSYA01000014">
    <property type="protein sequence ID" value="GMG24820.1"/>
    <property type="molecule type" value="Genomic_DNA"/>
</dbReference>